<proteinExistence type="predicted"/>
<dbReference type="Proteomes" id="UP000576393">
    <property type="component" value="Unassembled WGS sequence"/>
</dbReference>
<feature type="region of interest" description="Disordered" evidence="1">
    <location>
        <begin position="200"/>
        <end position="261"/>
    </location>
</feature>
<comment type="caution">
    <text evidence="2">The sequence shown here is derived from an EMBL/GenBank/DDBJ whole genome shotgun (WGS) entry which is preliminary data.</text>
</comment>
<feature type="compositionally biased region" description="Basic residues" evidence="1">
    <location>
        <begin position="213"/>
        <end position="238"/>
    </location>
</feature>
<evidence type="ECO:0000313" key="3">
    <source>
        <dbReference type="Proteomes" id="UP000576393"/>
    </source>
</evidence>
<keyword evidence="3" id="KW-1185">Reference proteome</keyword>
<dbReference type="AlphaFoldDB" id="A0A852VEJ5"/>
<evidence type="ECO:0000256" key="1">
    <source>
        <dbReference type="SAM" id="MobiDB-lite"/>
    </source>
</evidence>
<dbReference type="EMBL" id="JACCCO010000004">
    <property type="protein sequence ID" value="NYF44625.1"/>
    <property type="molecule type" value="Genomic_DNA"/>
</dbReference>
<protein>
    <submittedName>
        <fullName evidence="2">Uncharacterized protein</fullName>
    </submittedName>
</protein>
<accession>A0A852VEJ5</accession>
<sequence>MHITARQYDQAARLGWTAAHADAIAWAAAGDLHQDARGFYRTGVRGGRGRAIARARILALETAGFLTVTGTAVILTDDGRDALAAWRAVSPAPAAEEAEDLAPLYGGREATRRYREWHAASTRYEAEVRARLEATLARAEESYAAEEERRAVRAAAEVSRRYATVWDAINAPAEEPERWDDGTVQTITGAAVEHAARFDSPTPAAAAAAAVPARHRRTPARPHHPAPVRTARHRRAHPAGHPGGRPVRRARRATTRTYPTR</sequence>
<organism evidence="2 3">
    <name type="scientific">Streptosporangium sandarakinum</name>
    <dbReference type="NCBI Taxonomy" id="1260955"/>
    <lineage>
        <taxon>Bacteria</taxon>
        <taxon>Bacillati</taxon>
        <taxon>Actinomycetota</taxon>
        <taxon>Actinomycetes</taxon>
        <taxon>Streptosporangiales</taxon>
        <taxon>Streptosporangiaceae</taxon>
        <taxon>Streptosporangium</taxon>
    </lineage>
</organism>
<evidence type="ECO:0000313" key="2">
    <source>
        <dbReference type="EMBL" id="NYF44625.1"/>
    </source>
</evidence>
<gene>
    <name evidence="2" type="ORF">HDA43_006867</name>
</gene>
<reference evidence="2 3" key="1">
    <citation type="submission" date="2020-07" db="EMBL/GenBank/DDBJ databases">
        <title>Sequencing the genomes of 1000 actinobacteria strains.</title>
        <authorList>
            <person name="Klenk H.-P."/>
        </authorList>
    </citation>
    <scope>NUCLEOTIDE SEQUENCE [LARGE SCALE GENOMIC DNA]</scope>
    <source>
        <strain evidence="2 3">DSM 45763</strain>
    </source>
</reference>
<feature type="compositionally biased region" description="Low complexity" evidence="1">
    <location>
        <begin position="201"/>
        <end position="212"/>
    </location>
</feature>
<dbReference type="RefSeq" id="WP_179829094.1">
    <property type="nucleotide sequence ID" value="NZ_JACCCO010000004.1"/>
</dbReference>
<name>A0A852VEJ5_9ACTN</name>